<dbReference type="EMBL" id="AP023213">
    <property type="protein sequence ID" value="BCG47944.1"/>
    <property type="molecule type" value="Genomic_DNA"/>
</dbReference>
<dbReference type="SUPFAM" id="SSF54060">
    <property type="entry name" value="His-Me finger endonucleases"/>
    <property type="match status" value="1"/>
</dbReference>
<dbReference type="Pfam" id="PF13392">
    <property type="entry name" value="HNH_3"/>
    <property type="match status" value="1"/>
</dbReference>
<protein>
    <recommendedName>
        <fullName evidence="1">HNH nuclease domain-containing protein</fullName>
    </recommendedName>
</protein>
<evidence type="ECO:0000259" key="1">
    <source>
        <dbReference type="Pfam" id="PF13392"/>
    </source>
</evidence>
<gene>
    <name evidence="2" type="ORF">GEOBRER4_26940</name>
</gene>
<name>A0A6S6M885_9BACT</name>
<proteinExistence type="predicted"/>
<reference evidence="2 3" key="1">
    <citation type="submission" date="2020-06" db="EMBL/GenBank/DDBJ databases">
        <title>Interaction of electrochemicaly active bacteria, Geobacter bremensis R4 on different carbon anode.</title>
        <authorList>
            <person name="Meng L."/>
            <person name="Yoshida N."/>
        </authorList>
    </citation>
    <scope>NUCLEOTIDE SEQUENCE [LARGE SCALE GENOMIC DNA]</scope>
    <source>
        <strain evidence="2 3">R4</strain>
    </source>
</reference>
<accession>A0A6S6M885</accession>
<dbReference type="Proteomes" id="UP000515472">
    <property type="component" value="Chromosome"/>
</dbReference>
<dbReference type="KEGG" id="gbn:GEOBRER4_26940"/>
<dbReference type="RefSeq" id="WP_404813843.1">
    <property type="nucleotide sequence ID" value="NZ_AP023213.1"/>
</dbReference>
<evidence type="ECO:0000313" key="2">
    <source>
        <dbReference type="EMBL" id="BCG47944.1"/>
    </source>
</evidence>
<dbReference type="InterPro" id="IPR003615">
    <property type="entry name" value="HNH_nuc"/>
</dbReference>
<organism evidence="2 3">
    <name type="scientific">Citrifermentans bremense</name>
    <dbReference type="NCBI Taxonomy" id="60035"/>
    <lineage>
        <taxon>Bacteria</taxon>
        <taxon>Pseudomonadati</taxon>
        <taxon>Thermodesulfobacteriota</taxon>
        <taxon>Desulfuromonadia</taxon>
        <taxon>Geobacterales</taxon>
        <taxon>Geobacteraceae</taxon>
        <taxon>Citrifermentans</taxon>
    </lineage>
</organism>
<dbReference type="InterPro" id="IPR044925">
    <property type="entry name" value="His-Me_finger_sf"/>
</dbReference>
<sequence>MQRVQAESEAATQGRSYMEGHGGKYSVSTSIDSMDPKWDAARRYMTSSGYWSLHLYLSEKRITVCKQEHILVWERWHRKEVPRGWVIHHINENPSDNDPLNLIALPKRLHRELHVQLKHLKSQCCGFDYAIRRRDVTNEFLLRSTRLDDLRRQWRLEEN</sequence>
<feature type="domain" description="HNH nuclease" evidence="1">
    <location>
        <begin position="69"/>
        <end position="109"/>
    </location>
</feature>
<dbReference type="Gene3D" id="3.90.75.20">
    <property type="match status" value="1"/>
</dbReference>
<dbReference type="AlphaFoldDB" id="A0A6S6M885"/>
<evidence type="ECO:0000313" key="3">
    <source>
        <dbReference type="Proteomes" id="UP000515472"/>
    </source>
</evidence>
<keyword evidence="3" id="KW-1185">Reference proteome</keyword>